<accession>A0ABS1GHM0</accession>
<dbReference type="SUPFAM" id="SSF48452">
    <property type="entry name" value="TPR-like"/>
    <property type="match status" value="1"/>
</dbReference>
<feature type="transmembrane region" description="Helical" evidence="1">
    <location>
        <begin position="12"/>
        <end position="32"/>
    </location>
</feature>
<evidence type="ECO:0000256" key="1">
    <source>
        <dbReference type="SAM" id="Phobius"/>
    </source>
</evidence>
<dbReference type="EMBL" id="JAACYA010000001">
    <property type="protein sequence ID" value="MBK3332331.1"/>
    <property type="molecule type" value="Genomic_DNA"/>
</dbReference>
<protein>
    <submittedName>
        <fullName evidence="2">Tetratricopeptide repeat protein</fullName>
    </submittedName>
</protein>
<reference evidence="2 3" key="1">
    <citation type="journal article" date="2021" name="Syst. Appl. Microbiol.">
        <title>Persephonella atlantica sp. nov.: How to adapt to physico-chemical gradients in high temperature hydrothermal habitats.</title>
        <authorList>
            <person name="Francois D.X."/>
            <person name="Godfroy A."/>
            <person name="Mathien C."/>
            <person name="Aube J."/>
            <person name="Cathalot C."/>
            <person name="Lesongeur F."/>
            <person name="L'Haridon S."/>
            <person name="Philippon X."/>
            <person name="Roussel E.G."/>
        </authorList>
    </citation>
    <scope>NUCLEOTIDE SEQUENCE [LARGE SCALE GENOMIC DNA]</scope>
    <source>
        <strain evidence="2 3">MO1340</strain>
    </source>
</reference>
<keyword evidence="1" id="KW-0472">Membrane</keyword>
<organism evidence="2 3">
    <name type="scientific">Persephonella atlantica</name>
    <dbReference type="NCBI Taxonomy" id="2699429"/>
    <lineage>
        <taxon>Bacteria</taxon>
        <taxon>Pseudomonadati</taxon>
        <taxon>Aquificota</taxon>
        <taxon>Aquificia</taxon>
        <taxon>Aquificales</taxon>
        <taxon>Hydrogenothermaceae</taxon>
        <taxon>Persephonella</taxon>
    </lineage>
</organism>
<gene>
    <name evidence="2" type="ORF">GWK41_04525</name>
</gene>
<evidence type="ECO:0000313" key="3">
    <source>
        <dbReference type="Proteomes" id="UP000772812"/>
    </source>
</evidence>
<sequence>MSGNVDKSIRIFSLWEILGFGIAVVLVLFLLYPEDKLKKYSEISYYKKLEEENLFLSIKYLEEIIKKYPDMKNARILLIYKYIQTGQMENARKALEDYEKIYGKDSSLLLLKYEILKKEAFSYPESSEKRKVLLKKMGRILLEEINRFEDPEFLNYFYKQAVLIGRDDVALKALLKLVKITDKKEWYKKAIKFAISTKNRDVALKLLKQGFFKFHDIFYAEKIIQLYLWKKEYRKAVSFIKEAVRQNIPPENKILLLEKGAEISIWTGRYREAAKFYIEAMRISKNRKSEFFVKALKTLRSGNRLKEAVKLIKKYGYRFIENRRVSKLMLKIALETGDLELARKISLKLLTGER</sequence>
<proteinExistence type="predicted"/>
<keyword evidence="1" id="KW-0812">Transmembrane</keyword>
<comment type="caution">
    <text evidence="2">The sequence shown here is derived from an EMBL/GenBank/DDBJ whole genome shotgun (WGS) entry which is preliminary data.</text>
</comment>
<name>A0ABS1GHM0_9AQUI</name>
<keyword evidence="1" id="KW-1133">Transmembrane helix</keyword>
<evidence type="ECO:0000313" key="2">
    <source>
        <dbReference type="EMBL" id="MBK3332331.1"/>
    </source>
</evidence>
<dbReference type="Pfam" id="PF14559">
    <property type="entry name" value="TPR_19"/>
    <property type="match status" value="1"/>
</dbReference>
<keyword evidence="3" id="KW-1185">Reference proteome</keyword>
<dbReference type="Gene3D" id="1.25.40.10">
    <property type="entry name" value="Tetratricopeptide repeat domain"/>
    <property type="match status" value="1"/>
</dbReference>
<dbReference type="RefSeq" id="WP_200673709.1">
    <property type="nucleotide sequence ID" value="NZ_JAACYA010000001.1"/>
</dbReference>
<dbReference type="Proteomes" id="UP000772812">
    <property type="component" value="Unassembled WGS sequence"/>
</dbReference>
<dbReference type="InterPro" id="IPR011990">
    <property type="entry name" value="TPR-like_helical_dom_sf"/>
</dbReference>